<dbReference type="InterPro" id="IPR009875">
    <property type="entry name" value="PilZ_domain"/>
</dbReference>
<dbReference type="Gene3D" id="2.40.10.220">
    <property type="entry name" value="predicted glycosyltransferase like domains"/>
    <property type="match status" value="1"/>
</dbReference>
<dbReference type="Pfam" id="PF07238">
    <property type="entry name" value="PilZ"/>
    <property type="match status" value="1"/>
</dbReference>
<proteinExistence type="predicted"/>
<accession>A0A1W1HDX9</accession>
<keyword evidence="3" id="KW-1185">Reference proteome</keyword>
<name>A0A1W1HDX9_9BACT</name>
<dbReference type="EMBL" id="FWEV01000153">
    <property type="protein sequence ID" value="SLM30643.1"/>
    <property type="molecule type" value="Genomic_DNA"/>
</dbReference>
<dbReference type="SUPFAM" id="SSF141371">
    <property type="entry name" value="PilZ domain-like"/>
    <property type="match status" value="1"/>
</dbReference>
<gene>
    <name evidence="2" type="ORF">MTBBW1_2360026</name>
</gene>
<sequence length="129" mass="14714">MERAEIKHSEIRKYPRMTPSKDVYAVLGMDKSVIGKLCDISMGGLSCRYFTQTENGTDYDSVDLFTLDNDLYMTKVPCSVVYIVNLDANSEMESTMAVKSRRIGVKFNGLSYVQKSQLKTFVEKGERWN</sequence>
<organism evidence="2 3">
    <name type="scientific">Desulfamplus magnetovallimortis</name>
    <dbReference type="NCBI Taxonomy" id="1246637"/>
    <lineage>
        <taxon>Bacteria</taxon>
        <taxon>Pseudomonadati</taxon>
        <taxon>Thermodesulfobacteriota</taxon>
        <taxon>Desulfobacteria</taxon>
        <taxon>Desulfobacterales</taxon>
        <taxon>Desulfobacteraceae</taxon>
        <taxon>Desulfamplus</taxon>
    </lineage>
</organism>
<evidence type="ECO:0000313" key="3">
    <source>
        <dbReference type="Proteomes" id="UP000191931"/>
    </source>
</evidence>
<dbReference type="GO" id="GO:0035438">
    <property type="term" value="F:cyclic-di-GMP binding"/>
    <property type="evidence" value="ECO:0007669"/>
    <property type="project" value="InterPro"/>
</dbReference>
<dbReference type="AlphaFoldDB" id="A0A1W1HDX9"/>
<evidence type="ECO:0000313" key="2">
    <source>
        <dbReference type="EMBL" id="SLM30643.1"/>
    </source>
</evidence>
<feature type="domain" description="PilZ" evidence="1">
    <location>
        <begin position="11"/>
        <end position="123"/>
    </location>
</feature>
<protein>
    <submittedName>
        <fullName evidence="2">Putative Type IV pilus assembly PilZ</fullName>
    </submittedName>
</protein>
<reference evidence="2 3" key="1">
    <citation type="submission" date="2017-03" db="EMBL/GenBank/DDBJ databases">
        <authorList>
            <person name="Afonso C.L."/>
            <person name="Miller P.J."/>
            <person name="Scott M.A."/>
            <person name="Spackman E."/>
            <person name="Goraichik I."/>
            <person name="Dimitrov K.M."/>
            <person name="Suarez D.L."/>
            <person name="Swayne D.E."/>
        </authorList>
    </citation>
    <scope>NUCLEOTIDE SEQUENCE [LARGE SCALE GENOMIC DNA]</scope>
    <source>
        <strain evidence="2">PRJEB14757</strain>
    </source>
</reference>
<dbReference type="RefSeq" id="WP_080808957.1">
    <property type="nucleotide sequence ID" value="NZ_LT828563.1"/>
</dbReference>
<dbReference type="Proteomes" id="UP000191931">
    <property type="component" value="Unassembled WGS sequence"/>
</dbReference>
<evidence type="ECO:0000259" key="1">
    <source>
        <dbReference type="Pfam" id="PF07238"/>
    </source>
</evidence>